<dbReference type="InterPro" id="IPR008753">
    <property type="entry name" value="Peptidase_M13_N"/>
</dbReference>
<keyword evidence="4" id="KW-0479">Metal-binding</keyword>
<dbReference type="EMBL" id="QXTG01000001">
    <property type="protein sequence ID" value="RIX30054.1"/>
    <property type="molecule type" value="Genomic_DNA"/>
</dbReference>
<comment type="cofactor">
    <cofactor evidence="1">
        <name>Zn(2+)</name>
        <dbReference type="ChEBI" id="CHEBI:29105"/>
    </cofactor>
</comment>
<dbReference type="PANTHER" id="PTHR11733:SF167">
    <property type="entry name" value="FI17812P1-RELATED"/>
    <property type="match status" value="1"/>
</dbReference>
<dbReference type="PRINTS" id="PR00786">
    <property type="entry name" value="NEPRILYSIN"/>
</dbReference>
<feature type="domain" description="Peptidase M13 N-terminal" evidence="9">
    <location>
        <begin position="14"/>
        <end position="390"/>
    </location>
</feature>
<dbReference type="PROSITE" id="PS51885">
    <property type="entry name" value="NEPRILYSIN"/>
    <property type="match status" value="1"/>
</dbReference>
<dbReference type="GO" id="GO:0005886">
    <property type="term" value="C:plasma membrane"/>
    <property type="evidence" value="ECO:0007669"/>
    <property type="project" value="TreeGrafter"/>
</dbReference>
<comment type="similarity">
    <text evidence="2">Belongs to the peptidase M13 family.</text>
</comment>
<dbReference type="GO" id="GO:0016485">
    <property type="term" value="P:protein processing"/>
    <property type="evidence" value="ECO:0007669"/>
    <property type="project" value="TreeGrafter"/>
</dbReference>
<dbReference type="OrthoDB" id="9775677at2"/>
<dbReference type="RefSeq" id="WP_119480417.1">
    <property type="nucleotide sequence ID" value="NZ_QXTG01000001.1"/>
</dbReference>
<name>A0A3A1TZI4_9MICO</name>
<dbReference type="Pfam" id="PF01431">
    <property type="entry name" value="Peptidase_M13"/>
    <property type="match status" value="1"/>
</dbReference>
<evidence type="ECO:0000256" key="4">
    <source>
        <dbReference type="ARBA" id="ARBA00022723"/>
    </source>
</evidence>
<evidence type="ECO:0000256" key="2">
    <source>
        <dbReference type="ARBA" id="ARBA00007357"/>
    </source>
</evidence>
<dbReference type="InterPro" id="IPR018497">
    <property type="entry name" value="Peptidase_M13_C"/>
</dbReference>
<evidence type="ECO:0000313" key="11">
    <source>
        <dbReference type="Proteomes" id="UP000265742"/>
    </source>
</evidence>
<evidence type="ECO:0000256" key="5">
    <source>
        <dbReference type="ARBA" id="ARBA00022801"/>
    </source>
</evidence>
<dbReference type="SUPFAM" id="SSF55486">
    <property type="entry name" value="Metalloproteases ('zincins'), catalytic domain"/>
    <property type="match status" value="1"/>
</dbReference>
<comment type="caution">
    <text evidence="10">The sequence shown here is derived from an EMBL/GenBank/DDBJ whole genome shotgun (WGS) entry which is preliminary data.</text>
</comment>
<evidence type="ECO:0000256" key="6">
    <source>
        <dbReference type="ARBA" id="ARBA00022833"/>
    </source>
</evidence>
<protein>
    <submittedName>
        <fullName evidence="10">Peptidase M13</fullName>
    </submittedName>
</protein>
<dbReference type="InterPro" id="IPR000718">
    <property type="entry name" value="Peptidase_M13"/>
</dbReference>
<evidence type="ECO:0000256" key="7">
    <source>
        <dbReference type="ARBA" id="ARBA00023049"/>
    </source>
</evidence>
<gene>
    <name evidence="10" type="ORF">D1781_00880</name>
</gene>
<sequence>MAEPEGAVVPARIQDDLYRAVNGAWLGSAEIPADRARSGAFLDLVDDAEVAVRAIVERAQEAEPGTEARRIGDLYTSFMDEERVEALGAAPLAEPLGLVAAADSVATVLAVLGTLERRGGGSLFRLFVDNDPGDPGRYLVFVEQGGLGLPDERYYREDDFASHREAYRAFLVRMFSLAGLDGADQRADRVLALETEIAGTHWDAVATRDVQATYNPTSWTDLVASAGDGGALLEAWAAGLGAPVGALETIVVREPSFVTGVLGLLTADRLDAWRDWLAIRVVRPLAPYLSSDFVSAHFAFTGTALTGAQELKARWKRGVGLAEGAMGEAVGRLYVEEHFPPIAKVRMDVLVANLVAAYRDSISSLEWMSDETRARALEKLGKFTPKIGYPALWRDYSRLEVSADDLVGNVQASSAFEFDRELGKIGKPVDRDEWFMTPQTVNAYYNPGMNEIVFPAAILQPPFFDPDRDDALNYGGIGAVIGHEIGHGFDDQGSQFDGDGRLENWWTEADRAAFEERTKALIAQYDALVPEGLTDHVNGALTIGENIGDLGGLSIAWKAYVLSLEGHEPPVIGGETGAQRFFRSWAAVWREKRRPEEAKRLLTIDPHSPPEFRCNQIVRNMDEFAAAFDLTETDALWLDPTKRVTIW</sequence>
<dbReference type="GO" id="GO:0004222">
    <property type="term" value="F:metalloendopeptidase activity"/>
    <property type="evidence" value="ECO:0007669"/>
    <property type="project" value="InterPro"/>
</dbReference>
<dbReference type="InterPro" id="IPR042089">
    <property type="entry name" value="Peptidase_M13_dom_2"/>
</dbReference>
<dbReference type="InterPro" id="IPR024079">
    <property type="entry name" value="MetalloPept_cat_dom_sf"/>
</dbReference>
<keyword evidence="5" id="KW-0378">Hydrolase</keyword>
<proteinExistence type="inferred from homology"/>
<evidence type="ECO:0000259" key="8">
    <source>
        <dbReference type="Pfam" id="PF01431"/>
    </source>
</evidence>
<evidence type="ECO:0000259" key="9">
    <source>
        <dbReference type="Pfam" id="PF05649"/>
    </source>
</evidence>
<organism evidence="10 11">
    <name type="scientific">Amnibacterium setariae</name>
    <dbReference type="NCBI Taxonomy" id="2306585"/>
    <lineage>
        <taxon>Bacteria</taxon>
        <taxon>Bacillati</taxon>
        <taxon>Actinomycetota</taxon>
        <taxon>Actinomycetes</taxon>
        <taxon>Micrococcales</taxon>
        <taxon>Microbacteriaceae</taxon>
        <taxon>Amnibacterium</taxon>
    </lineage>
</organism>
<dbReference type="CDD" id="cd08662">
    <property type="entry name" value="M13"/>
    <property type="match status" value="1"/>
</dbReference>
<evidence type="ECO:0000313" key="10">
    <source>
        <dbReference type="EMBL" id="RIX30054.1"/>
    </source>
</evidence>
<dbReference type="AlphaFoldDB" id="A0A3A1TZI4"/>
<reference evidence="11" key="1">
    <citation type="submission" date="2018-09" db="EMBL/GenBank/DDBJ databases">
        <authorList>
            <person name="Kim I."/>
        </authorList>
    </citation>
    <scope>NUCLEOTIDE SEQUENCE [LARGE SCALE GENOMIC DNA]</scope>
    <source>
        <strain evidence="11">DD4a</strain>
    </source>
</reference>
<dbReference type="PANTHER" id="PTHR11733">
    <property type="entry name" value="ZINC METALLOPROTEASE FAMILY M13 NEPRILYSIN-RELATED"/>
    <property type="match status" value="1"/>
</dbReference>
<accession>A0A3A1TZI4</accession>
<dbReference type="GO" id="GO:0046872">
    <property type="term" value="F:metal ion binding"/>
    <property type="evidence" value="ECO:0007669"/>
    <property type="project" value="UniProtKB-KW"/>
</dbReference>
<dbReference type="Proteomes" id="UP000265742">
    <property type="component" value="Unassembled WGS sequence"/>
</dbReference>
<keyword evidence="7" id="KW-0482">Metalloprotease</keyword>
<keyword evidence="3" id="KW-0645">Protease</keyword>
<evidence type="ECO:0000256" key="3">
    <source>
        <dbReference type="ARBA" id="ARBA00022670"/>
    </source>
</evidence>
<evidence type="ECO:0000256" key="1">
    <source>
        <dbReference type="ARBA" id="ARBA00001947"/>
    </source>
</evidence>
<feature type="domain" description="Peptidase M13 C-terminal" evidence="8">
    <location>
        <begin position="442"/>
        <end position="644"/>
    </location>
</feature>
<dbReference type="Gene3D" id="1.10.1380.10">
    <property type="entry name" value="Neutral endopeptidase , domain2"/>
    <property type="match status" value="1"/>
</dbReference>
<keyword evidence="11" id="KW-1185">Reference proteome</keyword>
<keyword evidence="6" id="KW-0862">Zinc</keyword>
<dbReference type="Gene3D" id="3.40.390.10">
    <property type="entry name" value="Collagenase (Catalytic Domain)"/>
    <property type="match status" value="1"/>
</dbReference>
<dbReference type="Pfam" id="PF05649">
    <property type="entry name" value="Peptidase_M13_N"/>
    <property type="match status" value="1"/>
</dbReference>